<protein>
    <submittedName>
        <fullName evidence="1">Uncharacterized protein</fullName>
    </submittedName>
</protein>
<evidence type="ECO:0000313" key="1">
    <source>
        <dbReference type="EMBL" id="KAJ9092289.1"/>
    </source>
</evidence>
<gene>
    <name evidence="1" type="ORF">QFC20_007417</name>
</gene>
<accession>A0ACC2UYY3</accession>
<proteinExistence type="predicted"/>
<reference evidence="1" key="1">
    <citation type="submission" date="2023-04" db="EMBL/GenBank/DDBJ databases">
        <title>Draft Genome sequencing of Naganishia species isolated from polar environments using Oxford Nanopore Technology.</title>
        <authorList>
            <person name="Leo P."/>
            <person name="Venkateswaran K."/>
        </authorList>
    </citation>
    <scope>NUCLEOTIDE SEQUENCE</scope>
    <source>
        <strain evidence="1">MNA-CCFEE 5262</strain>
    </source>
</reference>
<evidence type="ECO:0000313" key="2">
    <source>
        <dbReference type="Proteomes" id="UP001230649"/>
    </source>
</evidence>
<keyword evidence="2" id="KW-1185">Reference proteome</keyword>
<dbReference type="EMBL" id="JASBWS010000179">
    <property type="protein sequence ID" value="KAJ9092289.1"/>
    <property type="molecule type" value="Genomic_DNA"/>
</dbReference>
<organism evidence="1 2">
    <name type="scientific">Naganishia adeliensis</name>
    <dbReference type="NCBI Taxonomy" id="92952"/>
    <lineage>
        <taxon>Eukaryota</taxon>
        <taxon>Fungi</taxon>
        <taxon>Dikarya</taxon>
        <taxon>Basidiomycota</taxon>
        <taxon>Agaricomycotina</taxon>
        <taxon>Tremellomycetes</taxon>
        <taxon>Filobasidiales</taxon>
        <taxon>Filobasidiaceae</taxon>
        <taxon>Naganishia</taxon>
    </lineage>
</organism>
<name>A0ACC2UYY3_9TREE</name>
<comment type="caution">
    <text evidence="1">The sequence shown here is derived from an EMBL/GenBank/DDBJ whole genome shotgun (WGS) entry which is preliminary data.</text>
</comment>
<dbReference type="Proteomes" id="UP001230649">
    <property type="component" value="Unassembled WGS sequence"/>
</dbReference>
<sequence>MLHIRALIKADTVILFDASPSINTGPLERADLAERGGRLKERLRWHIQGNLKALRREEKQASRSGQPTIDPCEEEEMKAKNLSYEHRALESILISVANALEEELAYTRHIMSELLNDLEDRIDRENLKRLLYYARRLAGFQSRVKYVLGSIAEVLESGKCFGLCKAIPTLLMLKPVIGVRKDEDLSAMYLSAKKVNEPRDTHDHEELELLLESFSKQVEEIMSEIRSDDLSTSCDRGKSNTQSTQEIAELMLDYNRNTLIAMELKVSIATLGIGVGALTSGIFGMNLVSHLETNPYAFYLIASAATATAFSITVFGLRRLAQMRKMGINALHGRSSRMNLKRRSA</sequence>